<gene>
    <name evidence="1" type="ORF">GALMADRAFT_484445</name>
</gene>
<evidence type="ECO:0000313" key="2">
    <source>
        <dbReference type="Proteomes" id="UP000027222"/>
    </source>
</evidence>
<reference evidence="2" key="1">
    <citation type="journal article" date="2014" name="Proc. Natl. Acad. Sci. U.S.A.">
        <title>Extensive sampling of basidiomycete genomes demonstrates inadequacy of the white-rot/brown-rot paradigm for wood decay fungi.</title>
        <authorList>
            <person name="Riley R."/>
            <person name="Salamov A.A."/>
            <person name="Brown D.W."/>
            <person name="Nagy L.G."/>
            <person name="Floudas D."/>
            <person name="Held B.W."/>
            <person name="Levasseur A."/>
            <person name="Lombard V."/>
            <person name="Morin E."/>
            <person name="Otillar R."/>
            <person name="Lindquist E.A."/>
            <person name="Sun H."/>
            <person name="LaButti K.M."/>
            <person name="Schmutz J."/>
            <person name="Jabbour D."/>
            <person name="Luo H."/>
            <person name="Baker S.E."/>
            <person name="Pisabarro A.G."/>
            <person name="Walton J.D."/>
            <person name="Blanchette R.A."/>
            <person name="Henrissat B."/>
            <person name="Martin F."/>
            <person name="Cullen D."/>
            <person name="Hibbett D.S."/>
            <person name="Grigoriev I.V."/>
        </authorList>
    </citation>
    <scope>NUCLEOTIDE SEQUENCE [LARGE SCALE GENOMIC DNA]</scope>
    <source>
        <strain evidence="2">CBS 339.88</strain>
    </source>
</reference>
<dbReference type="HOGENOM" id="CLU_2346821_0_0_1"/>
<accession>A0A067T6H7</accession>
<sequence length="97" mass="11582">MLRDRRWIDSLEPALSLRKRARLPYSKLNARTRRWKLLPLMLDAIRLLSKWSFNCYSHSSRFFDGARCSARRAVLHYFHLGMFLVWALKLECLSLAL</sequence>
<proteinExistence type="predicted"/>
<evidence type="ECO:0000313" key="1">
    <source>
        <dbReference type="EMBL" id="KDR75504.1"/>
    </source>
</evidence>
<dbReference type="EMBL" id="KL142380">
    <property type="protein sequence ID" value="KDR75504.1"/>
    <property type="molecule type" value="Genomic_DNA"/>
</dbReference>
<dbReference type="AlphaFoldDB" id="A0A067T6H7"/>
<name>A0A067T6H7_GALM3</name>
<protein>
    <submittedName>
        <fullName evidence="1">Uncharacterized protein</fullName>
    </submittedName>
</protein>
<keyword evidence="2" id="KW-1185">Reference proteome</keyword>
<dbReference type="Proteomes" id="UP000027222">
    <property type="component" value="Unassembled WGS sequence"/>
</dbReference>
<organism evidence="1 2">
    <name type="scientific">Galerina marginata (strain CBS 339.88)</name>
    <dbReference type="NCBI Taxonomy" id="685588"/>
    <lineage>
        <taxon>Eukaryota</taxon>
        <taxon>Fungi</taxon>
        <taxon>Dikarya</taxon>
        <taxon>Basidiomycota</taxon>
        <taxon>Agaricomycotina</taxon>
        <taxon>Agaricomycetes</taxon>
        <taxon>Agaricomycetidae</taxon>
        <taxon>Agaricales</taxon>
        <taxon>Agaricineae</taxon>
        <taxon>Strophariaceae</taxon>
        <taxon>Galerina</taxon>
    </lineage>
</organism>